<dbReference type="PROSITE" id="PS00922">
    <property type="entry name" value="TRANSGLYCOSYLASE"/>
    <property type="match status" value="1"/>
</dbReference>
<dbReference type="Proteomes" id="UP001317963">
    <property type="component" value="Chromosome"/>
</dbReference>
<dbReference type="SUPFAM" id="SSF53850">
    <property type="entry name" value="Periplasmic binding protein-like II"/>
    <property type="match status" value="1"/>
</dbReference>
<dbReference type="InterPro" id="IPR008258">
    <property type="entry name" value="Transglycosylase_SLT_dom_1"/>
</dbReference>
<dbReference type="Pfam" id="PF01464">
    <property type="entry name" value="SLT"/>
    <property type="match status" value="1"/>
</dbReference>
<dbReference type="PANTHER" id="PTHR35936:SF32">
    <property type="entry name" value="MEMBRANE-BOUND LYTIC MUREIN TRANSGLYCOSYLASE F"/>
    <property type="match status" value="1"/>
</dbReference>
<dbReference type="CDD" id="cd13403">
    <property type="entry name" value="MLTF-like"/>
    <property type="match status" value="1"/>
</dbReference>
<reference evidence="7 8" key="1">
    <citation type="submission" date="2019-02" db="EMBL/GenBank/DDBJ databases">
        <title>Halieaceae_genomes.</title>
        <authorList>
            <person name="Li S.-H."/>
        </authorList>
    </citation>
    <scope>NUCLEOTIDE SEQUENCE [LARGE SCALE GENOMIC DNA]</scope>
    <source>
        <strain evidence="7 8">JH123</strain>
    </source>
</reference>
<comment type="similarity">
    <text evidence="3">Belongs to the bacterial solute-binding protein 3 family.</text>
</comment>
<evidence type="ECO:0000256" key="1">
    <source>
        <dbReference type="ARBA" id="ARBA00004339"/>
    </source>
</evidence>
<sequence length="472" mass="53181">MRHWLLITTLFLTGCGNPTVLDAFAPGNELVVITRNGPTTYYLGANEPAGLEYELFYAFADSQDMTLRIKIASTIEEVFDTLARGEAHIAAAGLTQSTARDQVFTSTKPYLAQHPVVVYKAGQFRPRGVEDLTGLDIVIMQGSHHRTRLSMLSEMDPDVTYRVLETAQSSAVLSEIEADQADVAVLDSGEFSMQQRLYPRVAKAFQLKETLNTVWYLGLDARAPAWQAKINEFLDSAAADGRLTDLEDRYFGSDANTSRIELFTFQRAVEKTLPKWRSLIESVAQEFRLDWQLLAAIAYQESHWDPMAKSPTGVRGMMMLTRPTAREVGVKNRLDAEQSLRGGARFLRNLLRRLPNDIEQPDRTWMALAAYNVGMAHLEEARRLTEGHGGDPHLWQDVRKHLPDLQNPDIYPHLRHGFARGREAVTYVDNIRHYQATLALQDIPSQTISQRLNLDDLTAKASDLLNWTPLSL</sequence>
<feature type="domain" description="Solute-binding protein family 3/N-terminal" evidence="6">
    <location>
        <begin position="29"/>
        <end position="254"/>
    </location>
</feature>
<dbReference type="InterPro" id="IPR001638">
    <property type="entry name" value="Solute-binding_3/MltF_N"/>
</dbReference>
<keyword evidence="7" id="KW-0456">Lyase</keyword>
<dbReference type="CDD" id="cd01009">
    <property type="entry name" value="PBP2_YfhD_N"/>
    <property type="match status" value="1"/>
</dbReference>
<dbReference type="EC" id="4.2.2.-" evidence="7"/>
<dbReference type="Pfam" id="PF00497">
    <property type="entry name" value="SBP_bac_3"/>
    <property type="match status" value="1"/>
</dbReference>
<evidence type="ECO:0000259" key="6">
    <source>
        <dbReference type="SMART" id="SM00062"/>
    </source>
</evidence>
<dbReference type="EMBL" id="CP036501">
    <property type="protein sequence ID" value="UZP75243.1"/>
    <property type="molecule type" value="Genomic_DNA"/>
</dbReference>
<protein>
    <submittedName>
        <fullName evidence="7">Membrane-bound lytic murein transglycosylase MltF</fullName>
        <ecNumber evidence="7">4.2.2.-</ecNumber>
    </submittedName>
</protein>
<evidence type="ECO:0000256" key="4">
    <source>
        <dbReference type="ARBA" id="ARBA00022729"/>
    </source>
</evidence>
<dbReference type="InterPro" id="IPR000189">
    <property type="entry name" value="Transglyc_AS"/>
</dbReference>
<organism evidence="7 8">
    <name type="scientific">Candidatus Paraluminiphilus aquimaris</name>
    <dbReference type="NCBI Taxonomy" id="2518994"/>
    <lineage>
        <taxon>Bacteria</taxon>
        <taxon>Pseudomonadati</taxon>
        <taxon>Pseudomonadota</taxon>
        <taxon>Gammaproteobacteria</taxon>
        <taxon>Cellvibrionales</taxon>
        <taxon>Halieaceae</taxon>
        <taxon>Candidatus Paraluminiphilus</taxon>
    </lineage>
</organism>
<dbReference type="InterPro" id="IPR023346">
    <property type="entry name" value="Lysozyme-like_dom_sf"/>
</dbReference>
<dbReference type="GO" id="GO:0016829">
    <property type="term" value="F:lyase activity"/>
    <property type="evidence" value="ECO:0007669"/>
    <property type="project" value="UniProtKB-KW"/>
</dbReference>
<keyword evidence="4" id="KW-0732">Signal</keyword>
<evidence type="ECO:0000256" key="5">
    <source>
        <dbReference type="ARBA" id="ARBA00023237"/>
    </source>
</evidence>
<name>A0ABY6QAJ7_9GAMM</name>
<dbReference type="PROSITE" id="PS51257">
    <property type="entry name" value="PROKAR_LIPOPROTEIN"/>
    <property type="match status" value="1"/>
</dbReference>
<proteinExistence type="inferred from homology"/>
<dbReference type="SUPFAM" id="SSF53955">
    <property type="entry name" value="Lysozyme-like"/>
    <property type="match status" value="1"/>
</dbReference>
<dbReference type="Gene3D" id="3.40.190.10">
    <property type="entry name" value="Periplasmic binding protein-like II"/>
    <property type="match status" value="2"/>
</dbReference>
<evidence type="ECO:0000313" key="7">
    <source>
        <dbReference type="EMBL" id="UZP75243.1"/>
    </source>
</evidence>
<dbReference type="SMART" id="SM00062">
    <property type="entry name" value="PBPb"/>
    <property type="match status" value="1"/>
</dbReference>
<accession>A0ABY6QAJ7</accession>
<dbReference type="PANTHER" id="PTHR35936">
    <property type="entry name" value="MEMBRANE-BOUND LYTIC MUREIN TRANSGLYCOSYLASE F"/>
    <property type="match status" value="1"/>
</dbReference>
<gene>
    <name evidence="7" type="primary">mltF</name>
    <name evidence="7" type="ORF">E0F26_11065</name>
</gene>
<evidence type="ECO:0000256" key="2">
    <source>
        <dbReference type="ARBA" id="ARBA00007734"/>
    </source>
</evidence>
<evidence type="ECO:0000313" key="8">
    <source>
        <dbReference type="Proteomes" id="UP001317963"/>
    </source>
</evidence>
<comment type="subcellular location">
    <subcellularLocation>
        <location evidence="1">Cell outer membrane</location>
        <topology evidence="1">Peripheral membrane protein</topology>
    </subcellularLocation>
</comment>
<keyword evidence="5" id="KW-0998">Cell outer membrane</keyword>
<evidence type="ECO:0000256" key="3">
    <source>
        <dbReference type="ARBA" id="ARBA00010333"/>
    </source>
</evidence>
<keyword evidence="5" id="KW-0472">Membrane</keyword>
<comment type="similarity">
    <text evidence="2">Belongs to the transglycosylase Slt family.</text>
</comment>
<dbReference type="NCBIfam" id="NF008112">
    <property type="entry name" value="PRK10859.1"/>
    <property type="match status" value="1"/>
</dbReference>
<keyword evidence="8" id="KW-1185">Reference proteome</keyword>
<dbReference type="Gene3D" id="1.10.530.10">
    <property type="match status" value="1"/>
</dbReference>